<feature type="compositionally biased region" description="Polar residues" evidence="3">
    <location>
        <begin position="1"/>
        <end position="15"/>
    </location>
</feature>
<protein>
    <recommendedName>
        <fullName evidence="4">Zn(2)-C6 fungal-type domain-containing protein</fullName>
    </recommendedName>
</protein>
<gene>
    <name evidence="5" type="ORF">IAR55_000675</name>
</gene>
<name>A0AAW0Z886_9TREE</name>
<evidence type="ECO:0000313" key="5">
    <source>
        <dbReference type="EMBL" id="KAK8870105.1"/>
    </source>
</evidence>
<reference evidence="5 6" key="1">
    <citation type="journal article" date="2024" name="bioRxiv">
        <title>Comparative genomics of Cryptococcus and Kwoniella reveals pathogenesis evolution and contrasting karyotype dynamics via intercentromeric recombination or chromosome fusion.</title>
        <authorList>
            <person name="Coelho M.A."/>
            <person name="David-Palma M."/>
            <person name="Shea T."/>
            <person name="Bowers K."/>
            <person name="McGinley-Smith S."/>
            <person name="Mohammad A.W."/>
            <person name="Gnirke A."/>
            <person name="Yurkov A.M."/>
            <person name="Nowrousian M."/>
            <person name="Sun S."/>
            <person name="Cuomo C.A."/>
            <person name="Heitman J."/>
        </authorList>
    </citation>
    <scope>NUCLEOTIDE SEQUENCE [LARGE SCALE GENOMIC DNA]</scope>
    <source>
        <strain evidence="5 6">CBS 13917</strain>
    </source>
</reference>
<dbReference type="CDD" id="cd00067">
    <property type="entry name" value="GAL4"/>
    <property type="match status" value="1"/>
</dbReference>
<dbReference type="Pfam" id="PF00172">
    <property type="entry name" value="Zn_clus"/>
    <property type="match status" value="1"/>
</dbReference>
<feature type="region of interest" description="Disordered" evidence="3">
    <location>
        <begin position="753"/>
        <end position="776"/>
    </location>
</feature>
<dbReference type="Gene3D" id="4.10.240.10">
    <property type="entry name" value="Zn(2)-C6 fungal-type DNA-binding domain"/>
    <property type="match status" value="1"/>
</dbReference>
<dbReference type="SMART" id="SM00066">
    <property type="entry name" value="GAL4"/>
    <property type="match status" value="1"/>
</dbReference>
<proteinExistence type="predicted"/>
<feature type="region of interest" description="Disordered" evidence="3">
    <location>
        <begin position="685"/>
        <end position="706"/>
    </location>
</feature>
<accession>A0AAW0Z886</accession>
<dbReference type="GeneID" id="92177935"/>
<dbReference type="KEGG" id="kne:92177935"/>
<dbReference type="PROSITE" id="PS50048">
    <property type="entry name" value="ZN2_CY6_FUNGAL_2"/>
    <property type="match status" value="1"/>
</dbReference>
<dbReference type="PANTHER" id="PTHR31001">
    <property type="entry name" value="UNCHARACTERIZED TRANSCRIPTIONAL REGULATORY PROTEIN"/>
    <property type="match status" value="1"/>
</dbReference>
<evidence type="ECO:0000256" key="3">
    <source>
        <dbReference type="SAM" id="MobiDB-lite"/>
    </source>
</evidence>
<keyword evidence="6" id="KW-1185">Reference proteome</keyword>
<feature type="domain" description="Zn(2)-C6 fungal-type" evidence="4">
    <location>
        <begin position="47"/>
        <end position="78"/>
    </location>
</feature>
<keyword evidence="2" id="KW-0539">Nucleus</keyword>
<dbReference type="Proteomes" id="UP001388673">
    <property type="component" value="Unassembled WGS sequence"/>
</dbReference>
<dbReference type="InterPro" id="IPR001138">
    <property type="entry name" value="Zn2Cys6_DnaBD"/>
</dbReference>
<comment type="caution">
    <text evidence="5">The sequence shown here is derived from an EMBL/GenBank/DDBJ whole genome shotgun (WGS) entry which is preliminary data.</text>
</comment>
<dbReference type="GO" id="GO:0005634">
    <property type="term" value="C:nucleus"/>
    <property type="evidence" value="ECO:0007669"/>
    <property type="project" value="UniProtKB-SubCell"/>
</dbReference>
<feature type="compositionally biased region" description="Gly residues" evidence="3">
    <location>
        <begin position="764"/>
        <end position="776"/>
    </location>
</feature>
<feature type="region of interest" description="Disordered" evidence="3">
    <location>
        <begin position="82"/>
        <end position="118"/>
    </location>
</feature>
<feature type="compositionally biased region" description="Low complexity" evidence="3">
    <location>
        <begin position="86"/>
        <end position="111"/>
    </location>
</feature>
<dbReference type="PROSITE" id="PS00463">
    <property type="entry name" value="ZN2_CY6_FUNGAL_1"/>
    <property type="match status" value="1"/>
</dbReference>
<evidence type="ECO:0000313" key="6">
    <source>
        <dbReference type="Proteomes" id="UP001388673"/>
    </source>
</evidence>
<dbReference type="PANTHER" id="PTHR31001:SF89">
    <property type="entry name" value="ZN(2)-C6 FUNGAL-TYPE DOMAIN-CONTAINING PROTEIN"/>
    <property type="match status" value="1"/>
</dbReference>
<comment type="subcellular location">
    <subcellularLocation>
        <location evidence="1">Nucleus</location>
    </subcellularLocation>
</comment>
<sequence>MSVKATGSASRQLSQVEKGPAGGREVSPDGKSNVGGRSAKRARAILVCNRCKSLKTKCDLKTPCGSCVKARTEDRCVYEPWKSAGTAPTSHKAPPTPSSSSSPSTQQTLSHQAPPTSLVDNRLSDIEIRLNKLERASPANTRNDQLAHVDDHEVSVEAEWSSLLSELPDRQIADELLDRYYHADTLYRYTHEPSYTARYINTYTSLSNGTLTPDQAPYLASMTMALVIGNEMIVESKEYSTYSAKQMQRSLPSLHQRLLTISERVAFGSRGSSCTDTTKADGIYYHVHALLLGLERYVVGATSSIVRVWCELGKVVNMAVLFKLNVDPLEVNPELSVWQCEMRRRLWWIISIGEKISTWALNLPSNLPKANVRQPAIVPDAFIREDITQEQLDFASAMYQPTAPGAMPAEWLFPNMKYEFFKVLTAVETRARQSRGGGGPSPQDAIELDRAVEDFTKNLPWYYQYEAVVAASRRESHLAGNHQPPWVIIQACVHHLVTNAKILSIYQSHIAVWPKEDTGVNLPLERSLVASHRLLFAAETLAWLTNMRWPEKRSLLSWNFGSKVFLAGATLALAGRSEPNHRQYDEWMDDVTTAIGLLNMIASQRATTGVLCQTDQKAVETLKKLYDQAQTVSAGFKSNTSLSRVSAANIQGRVGVTVGVGGGEHPTGTTVGSKQDRVFDPYTASEVNPLPSPANTPSGIRATSAHQPPSLFATTQLALPPHMTWGSAMSDPVNLNLIGGYYTGASSINPDHNTLFAGSTQGEGSAGAGGASGGAGTAGGLDAEHFSLEDLETLLRGVYGATEGSTGF</sequence>
<evidence type="ECO:0000256" key="2">
    <source>
        <dbReference type="ARBA" id="ARBA00023242"/>
    </source>
</evidence>
<evidence type="ECO:0000256" key="1">
    <source>
        <dbReference type="ARBA" id="ARBA00004123"/>
    </source>
</evidence>
<dbReference type="SUPFAM" id="SSF57701">
    <property type="entry name" value="Zn2/Cys6 DNA-binding domain"/>
    <property type="match status" value="1"/>
</dbReference>
<dbReference type="RefSeq" id="XP_066806351.1">
    <property type="nucleotide sequence ID" value="XM_066943809.1"/>
</dbReference>
<dbReference type="CDD" id="cd12148">
    <property type="entry name" value="fungal_TF_MHR"/>
    <property type="match status" value="1"/>
</dbReference>
<dbReference type="EMBL" id="JBCAWK010000001">
    <property type="protein sequence ID" value="KAK8870105.1"/>
    <property type="molecule type" value="Genomic_DNA"/>
</dbReference>
<feature type="region of interest" description="Disordered" evidence="3">
    <location>
        <begin position="1"/>
        <end position="39"/>
    </location>
</feature>
<dbReference type="GO" id="GO:0000981">
    <property type="term" value="F:DNA-binding transcription factor activity, RNA polymerase II-specific"/>
    <property type="evidence" value="ECO:0007669"/>
    <property type="project" value="InterPro"/>
</dbReference>
<dbReference type="AlphaFoldDB" id="A0AAW0Z886"/>
<evidence type="ECO:0000259" key="4">
    <source>
        <dbReference type="PROSITE" id="PS50048"/>
    </source>
</evidence>
<dbReference type="GO" id="GO:0008270">
    <property type="term" value="F:zinc ion binding"/>
    <property type="evidence" value="ECO:0007669"/>
    <property type="project" value="InterPro"/>
</dbReference>
<dbReference type="InterPro" id="IPR036864">
    <property type="entry name" value="Zn2-C6_fun-type_DNA-bd_sf"/>
</dbReference>
<organism evidence="5 6">
    <name type="scientific">Kwoniella newhampshirensis</name>
    <dbReference type="NCBI Taxonomy" id="1651941"/>
    <lineage>
        <taxon>Eukaryota</taxon>
        <taxon>Fungi</taxon>
        <taxon>Dikarya</taxon>
        <taxon>Basidiomycota</taxon>
        <taxon>Agaricomycotina</taxon>
        <taxon>Tremellomycetes</taxon>
        <taxon>Tremellales</taxon>
        <taxon>Cryptococcaceae</taxon>
        <taxon>Kwoniella</taxon>
    </lineage>
</organism>
<dbReference type="InterPro" id="IPR050613">
    <property type="entry name" value="Sec_Metabolite_Reg"/>
</dbReference>